<keyword evidence="3" id="KW-1185">Reference proteome</keyword>
<organism evidence="2 3">
    <name type="scientific">Actinidia rufa</name>
    <dbReference type="NCBI Taxonomy" id="165716"/>
    <lineage>
        <taxon>Eukaryota</taxon>
        <taxon>Viridiplantae</taxon>
        <taxon>Streptophyta</taxon>
        <taxon>Embryophyta</taxon>
        <taxon>Tracheophyta</taxon>
        <taxon>Spermatophyta</taxon>
        <taxon>Magnoliopsida</taxon>
        <taxon>eudicotyledons</taxon>
        <taxon>Gunneridae</taxon>
        <taxon>Pentapetalae</taxon>
        <taxon>asterids</taxon>
        <taxon>Ericales</taxon>
        <taxon>Actinidiaceae</taxon>
        <taxon>Actinidia</taxon>
    </lineage>
</organism>
<reference evidence="2 3" key="1">
    <citation type="submission" date="2019-07" db="EMBL/GenBank/DDBJ databases">
        <title>De Novo Assembly of kiwifruit Actinidia rufa.</title>
        <authorList>
            <person name="Sugita-Konishi S."/>
            <person name="Sato K."/>
            <person name="Mori E."/>
            <person name="Abe Y."/>
            <person name="Kisaki G."/>
            <person name="Hamano K."/>
            <person name="Suezawa K."/>
            <person name="Otani M."/>
            <person name="Fukuda T."/>
            <person name="Manabe T."/>
            <person name="Gomi K."/>
            <person name="Tabuchi M."/>
            <person name="Akimitsu K."/>
            <person name="Kataoka I."/>
        </authorList>
    </citation>
    <scope>NUCLEOTIDE SEQUENCE [LARGE SCALE GENOMIC DNA]</scope>
    <source>
        <strain evidence="3">cv. Fuchu</strain>
    </source>
</reference>
<evidence type="ECO:0008006" key="4">
    <source>
        <dbReference type="Google" id="ProtNLM"/>
    </source>
</evidence>
<evidence type="ECO:0000313" key="2">
    <source>
        <dbReference type="EMBL" id="GFZ09061.1"/>
    </source>
</evidence>
<dbReference type="PANTHER" id="PTHR33223:SF10">
    <property type="entry name" value="AMINOTRANSFERASE-LIKE PLANT MOBILE DOMAIN-CONTAINING PROTEIN"/>
    <property type="match status" value="1"/>
</dbReference>
<feature type="compositionally biased region" description="Polar residues" evidence="1">
    <location>
        <begin position="449"/>
        <end position="462"/>
    </location>
</feature>
<dbReference type="PANTHER" id="PTHR33223">
    <property type="entry name" value="CCHC-TYPE DOMAIN-CONTAINING PROTEIN"/>
    <property type="match status" value="1"/>
</dbReference>
<evidence type="ECO:0000256" key="1">
    <source>
        <dbReference type="SAM" id="MobiDB-lite"/>
    </source>
</evidence>
<dbReference type="EMBL" id="BJWL01000020">
    <property type="protein sequence ID" value="GFZ09061.1"/>
    <property type="molecule type" value="Genomic_DNA"/>
</dbReference>
<feature type="compositionally biased region" description="Basic and acidic residues" evidence="1">
    <location>
        <begin position="228"/>
        <end position="250"/>
    </location>
</feature>
<feature type="region of interest" description="Disordered" evidence="1">
    <location>
        <begin position="218"/>
        <end position="300"/>
    </location>
</feature>
<dbReference type="AlphaFoldDB" id="A0A7J0GE76"/>
<feature type="compositionally biased region" description="Polar residues" evidence="1">
    <location>
        <begin position="471"/>
        <end position="482"/>
    </location>
</feature>
<feature type="compositionally biased region" description="Basic and acidic residues" evidence="1">
    <location>
        <begin position="284"/>
        <end position="300"/>
    </location>
</feature>
<sequence>MEPRQAVSTELARATIRILISWSELKYCLLLALGRGRVLRISISRLSISTRILSIHGNYLLRDSLLHDTNNYGILSRWQSFQLCLLHLRDIFPYSSFRGSRRDPRTRPITPSIKKAASPSVKGRPLSTRGPVPRRPSNIDCWLFVCGNDSSLCTCAARNLPRPSASSPLDNRAPPMANASQVPDLEGLHHEIHGMAEQMRVMNENNARLIQLLAAANPQPPAAPSVPDVERSRHSNRSGDRSHNVSTERARVRRRAPSPSLRERSSSSESSQTQARMRRGRSPNRGDHTEARDKSTSQKIRDLDARLDAINTGTNAPVTVDALVRQTDPPFTKRVLGARISSKFKLPTQLGIYEGKTDPMDHLDSYKSLMSLQGCSDEVMCKAFSATLKGPARSWFQKLSPGTIDTFGELSRLFVANFMSCRNRQKECFSPIHRPSKRDRELERFRETIQPSYTRSRGSQRQSDNHGNDGRTPTWSTVRLPF</sequence>
<evidence type="ECO:0000313" key="3">
    <source>
        <dbReference type="Proteomes" id="UP000585474"/>
    </source>
</evidence>
<name>A0A7J0GE76_9ERIC</name>
<proteinExistence type="predicted"/>
<dbReference type="Proteomes" id="UP000585474">
    <property type="component" value="Unassembled WGS sequence"/>
</dbReference>
<protein>
    <recommendedName>
        <fullName evidence="4">Retrotransposon gag domain-containing protein</fullName>
    </recommendedName>
</protein>
<feature type="region of interest" description="Disordered" evidence="1">
    <location>
        <begin position="447"/>
        <end position="482"/>
    </location>
</feature>
<feature type="region of interest" description="Disordered" evidence="1">
    <location>
        <begin position="101"/>
        <end position="132"/>
    </location>
</feature>
<accession>A0A7J0GE76</accession>
<comment type="caution">
    <text evidence="2">The sequence shown here is derived from an EMBL/GenBank/DDBJ whole genome shotgun (WGS) entry which is preliminary data.</text>
</comment>
<gene>
    <name evidence="2" type="ORF">Acr_20g0008690</name>
</gene>